<name>A0A511NKG5_9FLAO</name>
<dbReference type="AlphaFoldDB" id="A0A511NKG5"/>
<accession>A0A511NKG5</accession>
<sequence length="267" mass="29563">MRKIFLFCISFVASTQAYVIKAQVGINSLQPLSTLDVRANDQVNPSNVSGIIIPKVTSLNTTEVKEIGLLVFLNSSTLSDRGFYWWDGMKWNPFISTSKITNNKTITYVTAENSFAEGEMNQNASTDTRTLKFSGIKTNDIENFSINTNGELLIKKAGYYYVQAASFILKNTSTSRRDQLDMKIFVNGNNASNSNAENFNLEGSKSYPTGIATIAINVAGLVKLSVNDRISMKVVRSYRDTDPNDAVSIIPDPNTKSNLTLRYLGNF</sequence>
<proteinExistence type="predicted"/>
<dbReference type="InterPro" id="IPR008983">
    <property type="entry name" value="Tumour_necrosis_fac-like_dom"/>
</dbReference>
<gene>
    <name evidence="1" type="ORF">EB1_25110</name>
</gene>
<reference evidence="1 2" key="1">
    <citation type="submission" date="2019-07" db="EMBL/GenBank/DDBJ databases">
        <title>Whole genome shotgun sequence of Empedobacter brevis NBRC 14943.</title>
        <authorList>
            <person name="Hosoyama A."/>
            <person name="Uohara A."/>
            <person name="Ohji S."/>
            <person name="Ichikawa N."/>
        </authorList>
    </citation>
    <scope>NUCLEOTIDE SEQUENCE [LARGE SCALE GENOMIC DNA]</scope>
    <source>
        <strain evidence="1 2">NBRC 14943</strain>
    </source>
</reference>
<dbReference type="SUPFAM" id="SSF49842">
    <property type="entry name" value="TNF-like"/>
    <property type="match status" value="1"/>
</dbReference>
<comment type="caution">
    <text evidence="1">The sequence shown here is derived from an EMBL/GenBank/DDBJ whole genome shotgun (WGS) entry which is preliminary data.</text>
</comment>
<organism evidence="1 2">
    <name type="scientific">Empedobacter brevis NBRC 14943 = ATCC 43319</name>
    <dbReference type="NCBI Taxonomy" id="1218108"/>
    <lineage>
        <taxon>Bacteria</taxon>
        <taxon>Pseudomonadati</taxon>
        <taxon>Bacteroidota</taxon>
        <taxon>Flavobacteriia</taxon>
        <taxon>Flavobacteriales</taxon>
        <taxon>Weeksellaceae</taxon>
        <taxon>Empedobacter</taxon>
    </lineage>
</organism>
<dbReference type="Proteomes" id="UP000321245">
    <property type="component" value="Unassembled WGS sequence"/>
</dbReference>
<keyword evidence="2" id="KW-1185">Reference proteome</keyword>
<protein>
    <submittedName>
        <fullName evidence="1">Uncharacterized protein</fullName>
    </submittedName>
</protein>
<evidence type="ECO:0000313" key="2">
    <source>
        <dbReference type="Proteomes" id="UP000321245"/>
    </source>
</evidence>
<dbReference type="Gene3D" id="2.60.120.40">
    <property type="match status" value="1"/>
</dbReference>
<dbReference type="EMBL" id="BJXC01000018">
    <property type="protein sequence ID" value="GEM52721.1"/>
    <property type="molecule type" value="Genomic_DNA"/>
</dbReference>
<evidence type="ECO:0000313" key="1">
    <source>
        <dbReference type="EMBL" id="GEM52721.1"/>
    </source>
</evidence>
<dbReference type="RefSeq" id="WP_146810707.1">
    <property type="nucleotide sequence ID" value="NZ_BJXC01000018.1"/>
</dbReference>